<feature type="chain" id="PRO_5040098027" description="non-specific serine/threonine protein kinase" evidence="21">
    <location>
        <begin position="20"/>
        <end position="923"/>
    </location>
</feature>
<dbReference type="InterPro" id="IPR008271">
    <property type="entry name" value="Ser/Thr_kinase_AS"/>
</dbReference>
<dbReference type="OrthoDB" id="2017114at2759"/>
<comment type="catalytic activity">
    <reaction evidence="17">
        <text>L-seryl-[protein] + ATP = O-phospho-L-seryl-[protein] + ADP + H(+)</text>
        <dbReference type="Rhea" id="RHEA:17989"/>
        <dbReference type="Rhea" id="RHEA-COMP:9863"/>
        <dbReference type="Rhea" id="RHEA-COMP:11604"/>
        <dbReference type="ChEBI" id="CHEBI:15378"/>
        <dbReference type="ChEBI" id="CHEBI:29999"/>
        <dbReference type="ChEBI" id="CHEBI:30616"/>
        <dbReference type="ChEBI" id="CHEBI:83421"/>
        <dbReference type="ChEBI" id="CHEBI:456216"/>
        <dbReference type="EC" id="2.7.11.1"/>
    </reaction>
</comment>
<protein>
    <recommendedName>
        <fullName evidence="2">non-specific serine/threonine protein kinase</fullName>
        <ecNumber evidence="2">2.7.11.1</ecNumber>
    </recommendedName>
</protein>
<evidence type="ECO:0000256" key="17">
    <source>
        <dbReference type="ARBA" id="ARBA00048679"/>
    </source>
</evidence>
<evidence type="ECO:0000256" key="6">
    <source>
        <dbReference type="ARBA" id="ARBA00022692"/>
    </source>
</evidence>
<proteinExistence type="predicted"/>
<evidence type="ECO:0000256" key="15">
    <source>
        <dbReference type="ARBA" id="ARBA00023180"/>
    </source>
</evidence>
<evidence type="ECO:0000256" key="5">
    <source>
        <dbReference type="ARBA" id="ARBA00022679"/>
    </source>
</evidence>
<reference evidence="23" key="1">
    <citation type="submission" date="2022-05" db="EMBL/GenBank/DDBJ databases">
        <title>The Musa troglodytarum L. genome provides insights into the mechanism of non-climacteric behaviour and enrichment of carotenoids.</title>
        <authorList>
            <person name="Wang J."/>
        </authorList>
    </citation>
    <scope>NUCLEOTIDE SEQUENCE</scope>
    <source>
        <tissue evidence="23">Leaf</tissue>
    </source>
</reference>
<dbReference type="EMBL" id="CP097509">
    <property type="protein sequence ID" value="URE18664.1"/>
    <property type="molecule type" value="Genomic_DNA"/>
</dbReference>
<keyword evidence="24" id="KW-1185">Reference proteome</keyword>
<dbReference type="InterPro" id="IPR017441">
    <property type="entry name" value="Protein_kinase_ATP_BS"/>
</dbReference>
<dbReference type="CDD" id="cd14066">
    <property type="entry name" value="STKc_IRAK"/>
    <property type="match status" value="1"/>
</dbReference>
<dbReference type="PROSITE" id="PS00107">
    <property type="entry name" value="PROTEIN_KINASE_ATP"/>
    <property type="match status" value="1"/>
</dbReference>
<accession>A0A9E7KJP8</accession>
<evidence type="ECO:0000256" key="3">
    <source>
        <dbReference type="ARBA" id="ARBA00022527"/>
    </source>
</evidence>
<evidence type="ECO:0000256" key="20">
    <source>
        <dbReference type="SAM" id="Phobius"/>
    </source>
</evidence>
<keyword evidence="9 18" id="KW-0547">Nucleotide-binding</keyword>
<evidence type="ECO:0000256" key="13">
    <source>
        <dbReference type="ARBA" id="ARBA00023136"/>
    </source>
</evidence>
<dbReference type="InterPro" id="IPR001611">
    <property type="entry name" value="Leu-rich_rpt"/>
</dbReference>
<keyword evidence="6 20" id="KW-0812">Transmembrane</keyword>
<evidence type="ECO:0000256" key="14">
    <source>
        <dbReference type="ARBA" id="ARBA00023170"/>
    </source>
</evidence>
<sequence>MIYFILLVLLASSAIPVDCRHEVSIDCGFSGDDVYYDPDTQKIYAPDAEYIDTGANHEIDESYVTGQPRQAQNLRSFPDGVRNCYTINDDVIQGDKYLIRASFLYGDYDGGQRMRDGRNPTFDLYLGVNFWQTMNITDSRHLYISEMITLASSDYFSICLVKSGDGIPFISALELRQIDSELYKDVNQSVSLQLSERKSMGLDKTIRYPDDDYDRIWRPGYTSCAATCYSRDVRRNSTLLTTTASVEVGSDDAYKVPSEIMQSAAVSSDGNTLILSLSNGDDVVMAPMFYVYLHFAELRAPKGNESSIFQLSVPGSRPSSINISLKYLEARHIQLIHQANSDPSSFYLHLTRVPGSLPPLLNAMEAYSYANLTRIPTDQGDVDAMMKIKRLCHTKWQGDPCVPVQFAWHETKCSFPISTPPRVTSLDLSYQGLKGDIPAAIGNLSAITYLNLSRNTFTGHIPPFLANLNSLQTLDLSGNQLEGSVPIVLCNRRANGSLRLSLEDNPCSFQGICVCNEKKQKHTILAIPIVVAAATVIVLLSVFFLRGRRGKKEPSKRQPKWRDTIGSSFHTGSPHFTYQDLRTITNNFERVIGKGGFGTVYYGRLHDGTEVAVKMQKRFLAIEEGITEDFMTEELGSDSHGIKEFQAEAQLLSRVHHRNLVTLVGYCKDGHSLGLVFEYAAQGSLRDHLSDKNNTGEVLSWRERLRIAVDAAQGLEYLHKGCKPPIIHRDVKTSNILLSHNFEAKIADFGLSKAFLTDAQTHASTQAVVGTPGYVDPEYHSTYRLTEKGDVYSFGIVLLELVTGLPAVLKFLEAGHILQWVRQGLAQGTVADVVDPRLKQRQQQCDMFSVRRVVDLALNCTALNSNERPTMTEVVKQLKESLQLEIATESSTRPYGGDLDVSQSGTTATTSISVTEMSGPSAR</sequence>
<dbReference type="EMBL" id="CP097509">
    <property type="protein sequence ID" value="URE18663.1"/>
    <property type="molecule type" value="Genomic_DNA"/>
</dbReference>
<keyword evidence="13 20" id="KW-0472">Membrane</keyword>
<dbReference type="InterPro" id="IPR011009">
    <property type="entry name" value="Kinase-like_dom_sf"/>
</dbReference>
<dbReference type="InterPro" id="IPR024788">
    <property type="entry name" value="Malectin-like_Carb-bd_dom"/>
</dbReference>
<dbReference type="Pfam" id="PF07714">
    <property type="entry name" value="PK_Tyr_Ser-Thr"/>
    <property type="match status" value="1"/>
</dbReference>
<evidence type="ECO:0000259" key="22">
    <source>
        <dbReference type="PROSITE" id="PS50011"/>
    </source>
</evidence>
<keyword evidence="10 23" id="KW-0418">Kinase</keyword>
<dbReference type="PANTHER" id="PTHR45631:SF202">
    <property type="entry name" value="SENESCENCE-INDUCED RECEPTOR-LIKE SERINE_THREONINE-PROTEIN KINASE"/>
    <property type="match status" value="1"/>
</dbReference>
<dbReference type="FunFam" id="3.80.10.10:FF:000129">
    <property type="entry name" value="Leucine-rich repeat receptor-like kinase"/>
    <property type="match status" value="1"/>
</dbReference>
<evidence type="ECO:0000256" key="21">
    <source>
        <dbReference type="SAM" id="SignalP"/>
    </source>
</evidence>
<feature type="binding site" evidence="18">
    <location>
        <position position="614"/>
    </location>
    <ligand>
        <name>ATP</name>
        <dbReference type="ChEBI" id="CHEBI:30616"/>
    </ligand>
</feature>
<comment type="subcellular location">
    <subcellularLocation>
        <location evidence="1">Cell membrane</location>
        <topology evidence="1">Single-pass membrane protein</topology>
    </subcellularLocation>
</comment>
<dbReference type="PROSITE" id="PS00108">
    <property type="entry name" value="PROTEIN_KINASE_ST"/>
    <property type="match status" value="1"/>
</dbReference>
<evidence type="ECO:0000256" key="11">
    <source>
        <dbReference type="ARBA" id="ARBA00022840"/>
    </source>
</evidence>
<dbReference type="GO" id="GO:0005886">
    <property type="term" value="C:plasma membrane"/>
    <property type="evidence" value="ECO:0007669"/>
    <property type="project" value="UniProtKB-SubCell"/>
</dbReference>
<dbReference type="InterPro" id="IPR032675">
    <property type="entry name" value="LRR_dom_sf"/>
</dbReference>
<keyword evidence="4" id="KW-0433">Leucine-rich repeat</keyword>
<keyword evidence="3" id="KW-0723">Serine/threonine-protein kinase</keyword>
<dbReference type="SMART" id="SM00220">
    <property type="entry name" value="S_TKc"/>
    <property type="match status" value="1"/>
</dbReference>
<dbReference type="Pfam" id="PF13855">
    <property type="entry name" value="LRR_8"/>
    <property type="match status" value="1"/>
</dbReference>
<keyword evidence="11 18" id="KW-0067">ATP-binding</keyword>
<evidence type="ECO:0000256" key="19">
    <source>
        <dbReference type="SAM" id="MobiDB-lite"/>
    </source>
</evidence>
<dbReference type="PANTHER" id="PTHR45631">
    <property type="entry name" value="OS07G0107800 PROTEIN-RELATED"/>
    <property type="match status" value="1"/>
</dbReference>
<keyword evidence="14 23" id="KW-0675">Receptor</keyword>
<dbReference type="SUPFAM" id="SSF56112">
    <property type="entry name" value="Protein kinase-like (PK-like)"/>
    <property type="match status" value="1"/>
</dbReference>
<evidence type="ECO:0000256" key="1">
    <source>
        <dbReference type="ARBA" id="ARBA00004162"/>
    </source>
</evidence>
<dbReference type="Gene3D" id="3.80.10.10">
    <property type="entry name" value="Ribonuclease Inhibitor"/>
    <property type="match status" value="1"/>
</dbReference>
<gene>
    <name evidence="23" type="ORF">MUK42_11537</name>
</gene>
<evidence type="ECO:0000256" key="12">
    <source>
        <dbReference type="ARBA" id="ARBA00022989"/>
    </source>
</evidence>
<evidence type="ECO:0000313" key="23">
    <source>
        <dbReference type="EMBL" id="URE18664.1"/>
    </source>
</evidence>
<dbReference type="GO" id="GO:0005524">
    <property type="term" value="F:ATP binding"/>
    <property type="evidence" value="ECO:0007669"/>
    <property type="project" value="UniProtKB-UniRule"/>
</dbReference>
<dbReference type="EC" id="2.7.11.1" evidence="2"/>
<evidence type="ECO:0000256" key="10">
    <source>
        <dbReference type="ARBA" id="ARBA00022777"/>
    </source>
</evidence>
<evidence type="ECO:0000256" key="4">
    <source>
        <dbReference type="ARBA" id="ARBA00022614"/>
    </source>
</evidence>
<dbReference type="Gene3D" id="1.10.510.10">
    <property type="entry name" value="Transferase(Phosphotransferase) domain 1"/>
    <property type="match status" value="1"/>
</dbReference>
<dbReference type="Pfam" id="PF12819">
    <property type="entry name" value="Malectin_like"/>
    <property type="match status" value="1"/>
</dbReference>
<dbReference type="Proteomes" id="UP001055439">
    <property type="component" value="Chromosome 7"/>
</dbReference>
<dbReference type="AlphaFoldDB" id="A0A9E7KJP8"/>
<dbReference type="InterPro" id="IPR001245">
    <property type="entry name" value="Ser-Thr/Tyr_kinase_cat_dom"/>
</dbReference>
<evidence type="ECO:0000256" key="9">
    <source>
        <dbReference type="ARBA" id="ARBA00022741"/>
    </source>
</evidence>
<dbReference type="SUPFAM" id="SSF52058">
    <property type="entry name" value="L domain-like"/>
    <property type="match status" value="1"/>
</dbReference>
<evidence type="ECO:0000256" key="8">
    <source>
        <dbReference type="ARBA" id="ARBA00022737"/>
    </source>
</evidence>
<evidence type="ECO:0000256" key="2">
    <source>
        <dbReference type="ARBA" id="ARBA00012513"/>
    </source>
</evidence>
<dbReference type="InterPro" id="IPR000719">
    <property type="entry name" value="Prot_kinase_dom"/>
</dbReference>
<name>A0A9E7KJP8_9LILI</name>
<dbReference type="PROSITE" id="PS50011">
    <property type="entry name" value="PROTEIN_KINASE_DOM"/>
    <property type="match status" value="1"/>
</dbReference>
<feature type="region of interest" description="Disordered" evidence="19">
    <location>
        <begin position="893"/>
        <end position="923"/>
    </location>
</feature>
<keyword evidence="8" id="KW-0677">Repeat</keyword>
<feature type="domain" description="Protein kinase" evidence="22">
    <location>
        <begin position="586"/>
        <end position="882"/>
    </location>
</feature>
<dbReference type="Gene3D" id="3.30.200.20">
    <property type="entry name" value="Phosphorylase Kinase, domain 1"/>
    <property type="match status" value="1"/>
</dbReference>
<dbReference type="EMBL" id="CP097509">
    <property type="protein sequence ID" value="URE18665.1"/>
    <property type="molecule type" value="Genomic_DNA"/>
</dbReference>
<evidence type="ECO:0000256" key="18">
    <source>
        <dbReference type="PROSITE-ProRule" id="PRU10141"/>
    </source>
</evidence>
<feature type="transmembrane region" description="Helical" evidence="20">
    <location>
        <begin position="524"/>
        <end position="545"/>
    </location>
</feature>
<evidence type="ECO:0000256" key="16">
    <source>
        <dbReference type="ARBA" id="ARBA00047899"/>
    </source>
</evidence>
<dbReference type="FunFam" id="1.10.510.10:FF:000309">
    <property type="entry name" value="Leucine-rich repeat receptor-like protein kinase"/>
    <property type="match status" value="1"/>
</dbReference>
<dbReference type="GO" id="GO:0004674">
    <property type="term" value="F:protein serine/threonine kinase activity"/>
    <property type="evidence" value="ECO:0007669"/>
    <property type="project" value="UniProtKB-KW"/>
</dbReference>
<keyword evidence="5" id="KW-0808">Transferase</keyword>
<evidence type="ECO:0000313" key="24">
    <source>
        <dbReference type="Proteomes" id="UP001055439"/>
    </source>
</evidence>
<feature type="compositionally biased region" description="Polar residues" evidence="19">
    <location>
        <begin position="901"/>
        <end position="923"/>
    </location>
</feature>
<comment type="catalytic activity">
    <reaction evidence="16">
        <text>L-threonyl-[protein] + ATP = O-phospho-L-threonyl-[protein] + ADP + H(+)</text>
        <dbReference type="Rhea" id="RHEA:46608"/>
        <dbReference type="Rhea" id="RHEA-COMP:11060"/>
        <dbReference type="Rhea" id="RHEA-COMP:11605"/>
        <dbReference type="ChEBI" id="CHEBI:15378"/>
        <dbReference type="ChEBI" id="CHEBI:30013"/>
        <dbReference type="ChEBI" id="CHEBI:30616"/>
        <dbReference type="ChEBI" id="CHEBI:61977"/>
        <dbReference type="ChEBI" id="CHEBI:456216"/>
        <dbReference type="EC" id="2.7.11.1"/>
    </reaction>
</comment>
<evidence type="ECO:0000256" key="7">
    <source>
        <dbReference type="ARBA" id="ARBA00022729"/>
    </source>
</evidence>
<keyword evidence="12 20" id="KW-1133">Transmembrane helix</keyword>
<keyword evidence="15" id="KW-0325">Glycoprotein</keyword>
<organism evidence="23 24">
    <name type="scientific">Musa troglodytarum</name>
    <name type="common">fe'i banana</name>
    <dbReference type="NCBI Taxonomy" id="320322"/>
    <lineage>
        <taxon>Eukaryota</taxon>
        <taxon>Viridiplantae</taxon>
        <taxon>Streptophyta</taxon>
        <taxon>Embryophyta</taxon>
        <taxon>Tracheophyta</taxon>
        <taxon>Spermatophyta</taxon>
        <taxon>Magnoliopsida</taxon>
        <taxon>Liliopsida</taxon>
        <taxon>Zingiberales</taxon>
        <taxon>Musaceae</taxon>
        <taxon>Musa</taxon>
    </lineage>
</organism>
<keyword evidence="7 21" id="KW-0732">Signal</keyword>
<feature type="signal peptide" evidence="21">
    <location>
        <begin position="1"/>
        <end position="19"/>
    </location>
</feature>